<evidence type="ECO:0000313" key="3">
    <source>
        <dbReference type="Proteomes" id="UP000006565"/>
    </source>
</evidence>
<keyword evidence="3" id="KW-1185">Reference proteome</keyword>
<gene>
    <name evidence="2" type="ordered locus">Mpet_2312</name>
</gene>
<dbReference type="AlphaFoldDB" id="E1RD76"/>
<dbReference type="HOGENOM" id="CLU_2613695_0_0_2"/>
<evidence type="ECO:0000256" key="1">
    <source>
        <dbReference type="SAM" id="Phobius"/>
    </source>
</evidence>
<dbReference type="STRING" id="679926.Mpet_2312"/>
<keyword evidence="1" id="KW-1133">Transmembrane helix</keyword>
<keyword evidence="1" id="KW-0472">Membrane</keyword>
<name>E1RD76_METP4</name>
<sequence length="78" mass="8987">MDNGKHMMNAEGTRSRKNIYLILIFLLCSAVQIFNFLVIRDNLNLSGSALFFCCMGFFVSLLWAFIEVQLTSRVLKVY</sequence>
<organism evidence="2 3">
    <name type="scientific">Methanolacinia petrolearia (strain DSM 11571 / OCM 486 / SEBR 4847)</name>
    <name type="common">Methanoplanus petrolearius</name>
    <dbReference type="NCBI Taxonomy" id="679926"/>
    <lineage>
        <taxon>Archaea</taxon>
        <taxon>Methanobacteriati</taxon>
        <taxon>Methanobacteriota</taxon>
        <taxon>Stenosarchaea group</taxon>
        <taxon>Methanomicrobia</taxon>
        <taxon>Methanomicrobiales</taxon>
        <taxon>Methanomicrobiaceae</taxon>
        <taxon>Methanolacinia</taxon>
    </lineage>
</organism>
<dbReference type="KEGG" id="mpi:Mpet_2312"/>
<dbReference type="EMBL" id="CP002117">
    <property type="protein sequence ID" value="ADN37059.1"/>
    <property type="molecule type" value="Genomic_DNA"/>
</dbReference>
<dbReference type="Proteomes" id="UP000006565">
    <property type="component" value="Chromosome"/>
</dbReference>
<reference evidence="2 3" key="1">
    <citation type="journal article" date="2010" name="Stand. Genomic Sci.">
        <title>Complete genome sequence of Methanoplanus petrolearius type strain (SEBR 4847).</title>
        <authorList>
            <person name="Brambilla E."/>
            <person name="Djao O.D."/>
            <person name="Daligault H."/>
            <person name="Lapidus A."/>
            <person name="Lucas S."/>
            <person name="Hammon N."/>
            <person name="Nolan M."/>
            <person name="Tice H."/>
            <person name="Cheng J.F."/>
            <person name="Han C."/>
            <person name="Tapia R."/>
            <person name="Goodwin L."/>
            <person name="Pitluck S."/>
            <person name="Liolios K."/>
            <person name="Ivanova N."/>
            <person name="Mavromatis K."/>
            <person name="Mikhailova N."/>
            <person name="Pati A."/>
            <person name="Chen A."/>
            <person name="Palaniappan K."/>
            <person name="Land M."/>
            <person name="Hauser L."/>
            <person name="Chang Y.J."/>
            <person name="Jeffries C.D."/>
            <person name="Rohde M."/>
            <person name="Spring S."/>
            <person name="Sikorski J."/>
            <person name="Goker M."/>
            <person name="Woyke T."/>
            <person name="Bristow J."/>
            <person name="Eisen J.A."/>
            <person name="Markowitz V."/>
            <person name="Hugenholtz P."/>
            <person name="Kyrpides N.C."/>
            <person name="Klenk H.P."/>
        </authorList>
    </citation>
    <scope>NUCLEOTIDE SEQUENCE [LARGE SCALE GENOMIC DNA]</scope>
    <source>
        <strain evidence="3">DSM 11571 / OCM 486 / SEBR 4847</strain>
    </source>
</reference>
<protein>
    <submittedName>
        <fullName evidence="2">Uncharacterized protein</fullName>
    </submittedName>
</protein>
<feature type="transmembrane region" description="Helical" evidence="1">
    <location>
        <begin position="45"/>
        <end position="66"/>
    </location>
</feature>
<accession>E1RD76</accession>
<evidence type="ECO:0000313" key="2">
    <source>
        <dbReference type="EMBL" id="ADN37059.1"/>
    </source>
</evidence>
<keyword evidence="1" id="KW-0812">Transmembrane</keyword>
<feature type="transmembrane region" description="Helical" evidence="1">
    <location>
        <begin position="20"/>
        <end position="39"/>
    </location>
</feature>
<proteinExistence type="predicted"/>